<dbReference type="EMBL" id="KZ451912">
    <property type="protein sequence ID" value="PKA62881.1"/>
    <property type="molecule type" value="Genomic_DNA"/>
</dbReference>
<reference evidence="2 3" key="1">
    <citation type="journal article" date="2017" name="Nature">
        <title>The Apostasia genome and the evolution of orchids.</title>
        <authorList>
            <person name="Zhang G.Q."/>
            <person name="Liu K.W."/>
            <person name="Li Z."/>
            <person name="Lohaus R."/>
            <person name="Hsiao Y.Y."/>
            <person name="Niu S.C."/>
            <person name="Wang J.Y."/>
            <person name="Lin Y.C."/>
            <person name="Xu Q."/>
            <person name="Chen L.J."/>
            <person name="Yoshida K."/>
            <person name="Fujiwara S."/>
            <person name="Wang Z.W."/>
            <person name="Zhang Y.Q."/>
            <person name="Mitsuda N."/>
            <person name="Wang M."/>
            <person name="Liu G.H."/>
            <person name="Pecoraro L."/>
            <person name="Huang H.X."/>
            <person name="Xiao X.J."/>
            <person name="Lin M."/>
            <person name="Wu X.Y."/>
            <person name="Wu W.L."/>
            <person name="Chen Y.Y."/>
            <person name="Chang S.B."/>
            <person name="Sakamoto S."/>
            <person name="Ohme-Takagi M."/>
            <person name="Yagi M."/>
            <person name="Zeng S.J."/>
            <person name="Shen C.Y."/>
            <person name="Yeh C.M."/>
            <person name="Luo Y.B."/>
            <person name="Tsai W.C."/>
            <person name="Van de Peer Y."/>
            <person name="Liu Z.J."/>
        </authorList>
    </citation>
    <scope>NUCLEOTIDE SEQUENCE [LARGE SCALE GENOMIC DNA]</scope>
    <source>
        <strain evidence="3">cv. Shenzhen</strain>
        <tissue evidence="2">Stem</tissue>
    </source>
</reference>
<evidence type="ECO:0000313" key="2">
    <source>
        <dbReference type="EMBL" id="PKA62881.1"/>
    </source>
</evidence>
<evidence type="ECO:0000259" key="1">
    <source>
        <dbReference type="Pfam" id="PF10536"/>
    </source>
</evidence>
<proteinExistence type="predicted"/>
<dbReference type="AlphaFoldDB" id="A0A2I0B527"/>
<dbReference type="OrthoDB" id="784956at2759"/>
<dbReference type="InterPro" id="IPR044824">
    <property type="entry name" value="MAIN-like"/>
</dbReference>
<organism evidence="2 3">
    <name type="scientific">Apostasia shenzhenica</name>
    <dbReference type="NCBI Taxonomy" id="1088818"/>
    <lineage>
        <taxon>Eukaryota</taxon>
        <taxon>Viridiplantae</taxon>
        <taxon>Streptophyta</taxon>
        <taxon>Embryophyta</taxon>
        <taxon>Tracheophyta</taxon>
        <taxon>Spermatophyta</taxon>
        <taxon>Magnoliopsida</taxon>
        <taxon>Liliopsida</taxon>
        <taxon>Asparagales</taxon>
        <taxon>Orchidaceae</taxon>
        <taxon>Apostasioideae</taxon>
        <taxon>Apostasia</taxon>
    </lineage>
</organism>
<keyword evidence="3" id="KW-1185">Reference proteome</keyword>
<feature type="domain" description="Aminotransferase-like plant mobile" evidence="1">
    <location>
        <begin position="23"/>
        <end position="80"/>
    </location>
</feature>
<dbReference type="GO" id="GO:0010073">
    <property type="term" value="P:meristem maintenance"/>
    <property type="evidence" value="ECO:0007669"/>
    <property type="project" value="InterPro"/>
</dbReference>
<dbReference type="InterPro" id="IPR019557">
    <property type="entry name" value="AminoTfrase-like_pln_mobile"/>
</dbReference>
<evidence type="ECO:0000313" key="3">
    <source>
        <dbReference type="Proteomes" id="UP000236161"/>
    </source>
</evidence>
<accession>A0A2I0B527</accession>
<sequence>MLREWPVTCLTYINTLDIAGVGNIKHLDYITLDYRLLNALIERWSPETNIFYLPVGEMIVTLEDIAVILDIRIDGDPLIDRV</sequence>
<dbReference type="Pfam" id="PF10536">
    <property type="entry name" value="PMD"/>
    <property type="match status" value="1"/>
</dbReference>
<dbReference type="STRING" id="1088818.A0A2I0B527"/>
<protein>
    <submittedName>
        <fullName evidence="2">Serine/threonine-protein phosphatase 7 long form like</fullName>
    </submittedName>
</protein>
<dbReference type="PANTHER" id="PTHR46033">
    <property type="entry name" value="PROTEIN MAIN-LIKE 2"/>
    <property type="match status" value="1"/>
</dbReference>
<dbReference type="Proteomes" id="UP000236161">
    <property type="component" value="Unassembled WGS sequence"/>
</dbReference>
<name>A0A2I0B527_9ASPA</name>
<gene>
    <name evidence="2" type="ORF">AXF42_Ash018875</name>
</gene>
<dbReference type="PANTHER" id="PTHR46033:SF8">
    <property type="entry name" value="PROTEIN MAINTENANCE OF MERISTEMS-LIKE"/>
    <property type="match status" value="1"/>
</dbReference>